<dbReference type="AlphaFoldDB" id="A0AAW6FT37"/>
<evidence type="ECO:0000313" key="2">
    <source>
        <dbReference type="EMBL" id="MDC0828700.1"/>
    </source>
</evidence>
<evidence type="ECO:0000256" key="1">
    <source>
        <dbReference type="SAM" id="Phobius"/>
    </source>
</evidence>
<dbReference type="RefSeq" id="WP_195191604.1">
    <property type="nucleotide sequence ID" value="NZ_JADMUL010000028.1"/>
</dbReference>
<dbReference type="EMBL" id="JAQNCK010000023">
    <property type="protein sequence ID" value="MDC0828700.1"/>
    <property type="molecule type" value="Genomic_DNA"/>
</dbReference>
<name>A0AAW6FT37_9FIRM</name>
<keyword evidence="1" id="KW-0812">Transmembrane</keyword>
<dbReference type="Proteomes" id="UP001220658">
    <property type="component" value="Unassembled WGS sequence"/>
</dbReference>
<gene>
    <name evidence="2" type="ORF">POG00_08235</name>
</gene>
<organism evidence="2 3">
    <name type="scientific">Faecalitalea cylindroides</name>
    <dbReference type="NCBI Taxonomy" id="39483"/>
    <lineage>
        <taxon>Bacteria</taxon>
        <taxon>Bacillati</taxon>
        <taxon>Bacillota</taxon>
        <taxon>Erysipelotrichia</taxon>
        <taxon>Erysipelotrichales</taxon>
        <taxon>Erysipelotrichaceae</taxon>
        <taxon>Faecalitalea</taxon>
    </lineage>
</organism>
<proteinExistence type="predicted"/>
<keyword evidence="1" id="KW-1133">Transmembrane helix</keyword>
<evidence type="ECO:0000313" key="3">
    <source>
        <dbReference type="Proteomes" id="UP001220658"/>
    </source>
</evidence>
<sequence>MNKKRNIKSGTGIATILLIFVVLAMTIMAALSYVRTWQDDQSLQREYAYKQAYYKADAKAKYICDEIMQLKDVEEISTQNQVDIQFEENIYSFQIEIRSNQVLEVQMDQDGNILEWMTKTKEEM</sequence>
<reference evidence="2" key="1">
    <citation type="submission" date="2023-01" db="EMBL/GenBank/DDBJ databases">
        <title>Human gut microbiome strain richness.</title>
        <authorList>
            <person name="Chen-Liaw A."/>
        </authorList>
    </citation>
    <scope>NUCLEOTIDE SEQUENCE</scope>
    <source>
        <strain evidence="2">D55st1_G4_D55t1_190419</strain>
    </source>
</reference>
<accession>A0AAW6FT37</accession>
<protein>
    <submittedName>
        <fullName evidence="2">Uncharacterized protein</fullName>
    </submittedName>
</protein>
<comment type="caution">
    <text evidence="2">The sequence shown here is derived from an EMBL/GenBank/DDBJ whole genome shotgun (WGS) entry which is preliminary data.</text>
</comment>
<feature type="transmembrane region" description="Helical" evidence="1">
    <location>
        <begin position="12"/>
        <end position="34"/>
    </location>
</feature>
<keyword evidence="1" id="KW-0472">Membrane</keyword>